<dbReference type="SUPFAM" id="SSF53850">
    <property type="entry name" value="Periplasmic binding protein-like II"/>
    <property type="match status" value="1"/>
</dbReference>
<dbReference type="SUPFAM" id="SSF46785">
    <property type="entry name" value="Winged helix' DNA-binding domain"/>
    <property type="match status" value="1"/>
</dbReference>
<dbReference type="Gene3D" id="1.10.10.10">
    <property type="entry name" value="Winged helix-like DNA-binding domain superfamily/Winged helix DNA-binding domain"/>
    <property type="match status" value="1"/>
</dbReference>
<reference evidence="6" key="1">
    <citation type="submission" date="2023-05" db="EMBL/GenBank/DDBJ databases">
        <title>Anaerotaeda fermentans gen. nov., sp. nov., a novel anaerobic planctomycete of the new family within the order Sedimentisphaerales isolated from Taman Peninsula, Russia.</title>
        <authorList>
            <person name="Khomyakova M.A."/>
            <person name="Merkel A.Y."/>
            <person name="Slobodkin A.I."/>
        </authorList>
    </citation>
    <scope>NUCLEOTIDE SEQUENCE</scope>
    <source>
        <strain evidence="6">M17dextr</strain>
    </source>
</reference>
<dbReference type="Gene3D" id="3.40.190.290">
    <property type="match status" value="1"/>
</dbReference>
<keyword evidence="3" id="KW-0238">DNA-binding</keyword>
<dbReference type="GO" id="GO:0003677">
    <property type="term" value="F:DNA binding"/>
    <property type="evidence" value="ECO:0007669"/>
    <property type="project" value="UniProtKB-KW"/>
</dbReference>
<proteinExistence type="inferred from homology"/>
<dbReference type="GO" id="GO:0005829">
    <property type="term" value="C:cytosol"/>
    <property type="evidence" value="ECO:0007669"/>
    <property type="project" value="TreeGrafter"/>
</dbReference>
<sequence>MHIETLITFCDLADSRSFSKTAEKHLLSQSAVSQQLAQLELVHKCQLVTRKKRPIELTTAGQLFYKAAKDILERYDLLKSELNALKTATETRINIGAIFSIGMHSLPGYVKKFMVSYPNVNVHIEYLGADRVCEQVLSGEIDIGIVAVPRKDKRLEVHDFEEEPLLLACSPRHPLAKESRVDIHKLQFERFIAFEEAVPTRIWIDAILARYNTAVRPIMEFDNIETIKRAVEINAGISILPEPTILQEVTGGTIKAIPFSNERFIRPTGIIVRKDRTLSQAARYCIELLRKQAK</sequence>
<dbReference type="RefSeq" id="WP_349246679.1">
    <property type="nucleotide sequence ID" value="NZ_JASCXX010000031.1"/>
</dbReference>
<dbReference type="InterPro" id="IPR050950">
    <property type="entry name" value="HTH-type_LysR_regulators"/>
</dbReference>
<evidence type="ECO:0000256" key="2">
    <source>
        <dbReference type="ARBA" id="ARBA00023015"/>
    </source>
</evidence>
<dbReference type="PANTHER" id="PTHR30419">
    <property type="entry name" value="HTH-TYPE TRANSCRIPTIONAL REGULATOR YBHD"/>
    <property type="match status" value="1"/>
</dbReference>
<dbReference type="PROSITE" id="PS50931">
    <property type="entry name" value="HTH_LYSR"/>
    <property type="match status" value="1"/>
</dbReference>
<keyword evidence="2" id="KW-0805">Transcription regulation</keyword>
<comment type="similarity">
    <text evidence="1">Belongs to the LysR transcriptional regulatory family.</text>
</comment>
<evidence type="ECO:0000313" key="6">
    <source>
        <dbReference type="EMBL" id="MDI6451271.1"/>
    </source>
</evidence>
<keyword evidence="4" id="KW-0804">Transcription</keyword>
<dbReference type="InterPro" id="IPR000847">
    <property type="entry name" value="LysR_HTH_N"/>
</dbReference>
<dbReference type="InterPro" id="IPR036388">
    <property type="entry name" value="WH-like_DNA-bd_sf"/>
</dbReference>
<dbReference type="CDD" id="cd05466">
    <property type="entry name" value="PBP2_LTTR_substrate"/>
    <property type="match status" value="1"/>
</dbReference>
<keyword evidence="7" id="KW-1185">Reference proteome</keyword>
<dbReference type="InterPro" id="IPR005119">
    <property type="entry name" value="LysR_subst-bd"/>
</dbReference>
<dbReference type="Proteomes" id="UP001431776">
    <property type="component" value="Unassembled WGS sequence"/>
</dbReference>
<name>A0AAW6U591_9BACT</name>
<dbReference type="Pfam" id="PF03466">
    <property type="entry name" value="LysR_substrate"/>
    <property type="match status" value="1"/>
</dbReference>
<dbReference type="AlphaFoldDB" id="A0AAW6U591"/>
<protein>
    <submittedName>
        <fullName evidence="6">LysR family transcriptional regulator</fullName>
    </submittedName>
</protein>
<organism evidence="6 7">
    <name type="scientific">Anaerobaca lacustris</name>
    <dbReference type="NCBI Taxonomy" id="3044600"/>
    <lineage>
        <taxon>Bacteria</taxon>
        <taxon>Pseudomonadati</taxon>
        <taxon>Planctomycetota</taxon>
        <taxon>Phycisphaerae</taxon>
        <taxon>Sedimentisphaerales</taxon>
        <taxon>Anaerobacaceae</taxon>
        <taxon>Anaerobaca</taxon>
    </lineage>
</organism>
<evidence type="ECO:0000256" key="4">
    <source>
        <dbReference type="ARBA" id="ARBA00023163"/>
    </source>
</evidence>
<accession>A0AAW6U591</accession>
<evidence type="ECO:0000259" key="5">
    <source>
        <dbReference type="PROSITE" id="PS50931"/>
    </source>
</evidence>
<dbReference type="FunFam" id="1.10.10.10:FF:000001">
    <property type="entry name" value="LysR family transcriptional regulator"/>
    <property type="match status" value="1"/>
</dbReference>
<comment type="caution">
    <text evidence="6">The sequence shown here is derived from an EMBL/GenBank/DDBJ whole genome shotgun (WGS) entry which is preliminary data.</text>
</comment>
<evidence type="ECO:0000256" key="3">
    <source>
        <dbReference type="ARBA" id="ARBA00023125"/>
    </source>
</evidence>
<dbReference type="EMBL" id="JASCXX010000031">
    <property type="protein sequence ID" value="MDI6451271.1"/>
    <property type="molecule type" value="Genomic_DNA"/>
</dbReference>
<evidence type="ECO:0000256" key="1">
    <source>
        <dbReference type="ARBA" id="ARBA00009437"/>
    </source>
</evidence>
<dbReference type="Pfam" id="PF00126">
    <property type="entry name" value="HTH_1"/>
    <property type="match status" value="1"/>
</dbReference>
<dbReference type="PANTHER" id="PTHR30419:SF8">
    <property type="entry name" value="NITROGEN ASSIMILATION TRANSCRIPTIONAL ACTIVATOR-RELATED"/>
    <property type="match status" value="1"/>
</dbReference>
<dbReference type="GO" id="GO:0003700">
    <property type="term" value="F:DNA-binding transcription factor activity"/>
    <property type="evidence" value="ECO:0007669"/>
    <property type="project" value="InterPro"/>
</dbReference>
<gene>
    <name evidence="6" type="ORF">QJ522_19575</name>
</gene>
<evidence type="ECO:0000313" key="7">
    <source>
        <dbReference type="Proteomes" id="UP001431776"/>
    </source>
</evidence>
<dbReference type="InterPro" id="IPR036390">
    <property type="entry name" value="WH_DNA-bd_sf"/>
</dbReference>
<feature type="domain" description="HTH lysR-type" evidence="5">
    <location>
        <begin position="1"/>
        <end position="58"/>
    </location>
</feature>